<dbReference type="InterPro" id="IPR053221">
    <property type="entry name" value="Burnettramic_acid_biosynth"/>
</dbReference>
<dbReference type="GeneID" id="70136932"/>
<feature type="region of interest" description="Disordered" evidence="1">
    <location>
        <begin position="1"/>
        <end position="35"/>
    </location>
</feature>
<dbReference type="AlphaFoldDB" id="A0A9P8UDJ7"/>
<feature type="compositionally biased region" description="Polar residues" evidence="1">
    <location>
        <begin position="20"/>
        <end position="30"/>
    </location>
</feature>
<organism evidence="2 3">
    <name type="scientific">Truncatella angustata</name>
    <dbReference type="NCBI Taxonomy" id="152316"/>
    <lineage>
        <taxon>Eukaryota</taxon>
        <taxon>Fungi</taxon>
        <taxon>Dikarya</taxon>
        <taxon>Ascomycota</taxon>
        <taxon>Pezizomycotina</taxon>
        <taxon>Sordariomycetes</taxon>
        <taxon>Xylariomycetidae</taxon>
        <taxon>Amphisphaeriales</taxon>
        <taxon>Sporocadaceae</taxon>
        <taxon>Truncatella</taxon>
    </lineage>
</organism>
<proteinExistence type="predicted"/>
<gene>
    <name evidence="2" type="ORF">BKA67DRAFT_662636</name>
</gene>
<reference evidence="2" key="1">
    <citation type="journal article" date="2021" name="Nat. Commun.">
        <title>Genetic determinants of endophytism in the Arabidopsis root mycobiome.</title>
        <authorList>
            <person name="Mesny F."/>
            <person name="Miyauchi S."/>
            <person name="Thiergart T."/>
            <person name="Pickel B."/>
            <person name="Atanasova L."/>
            <person name="Karlsson M."/>
            <person name="Huettel B."/>
            <person name="Barry K.W."/>
            <person name="Haridas S."/>
            <person name="Chen C."/>
            <person name="Bauer D."/>
            <person name="Andreopoulos W."/>
            <person name="Pangilinan J."/>
            <person name="LaButti K."/>
            <person name="Riley R."/>
            <person name="Lipzen A."/>
            <person name="Clum A."/>
            <person name="Drula E."/>
            <person name="Henrissat B."/>
            <person name="Kohler A."/>
            <person name="Grigoriev I.V."/>
            <person name="Martin F.M."/>
            <person name="Hacquard S."/>
        </authorList>
    </citation>
    <scope>NUCLEOTIDE SEQUENCE</scope>
    <source>
        <strain evidence="2">MPI-SDFR-AT-0073</strain>
    </source>
</reference>
<dbReference type="RefSeq" id="XP_045954401.1">
    <property type="nucleotide sequence ID" value="XM_046108041.1"/>
</dbReference>
<dbReference type="Proteomes" id="UP000758603">
    <property type="component" value="Unassembled WGS sequence"/>
</dbReference>
<evidence type="ECO:0000256" key="1">
    <source>
        <dbReference type="SAM" id="MobiDB-lite"/>
    </source>
</evidence>
<keyword evidence="3" id="KW-1185">Reference proteome</keyword>
<accession>A0A9P8UDJ7</accession>
<dbReference type="PANTHER" id="PTHR38887">
    <property type="entry name" value="CHROMOSOME 21, WHOLE GENOME SHOTGUN SEQUENCE"/>
    <property type="match status" value="1"/>
</dbReference>
<dbReference type="PANTHER" id="PTHR38887:SF1">
    <property type="entry name" value="RAS MODIFICATION PROTEIN ERF4"/>
    <property type="match status" value="1"/>
</dbReference>
<evidence type="ECO:0000313" key="3">
    <source>
        <dbReference type="Proteomes" id="UP000758603"/>
    </source>
</evidence>
<dbReference type="OrthoDB" id="3068835at2759"/>
<comment type="caution">
    <text evidence="2">The sequence shown here is derived from an EMBL/GenBank/DDBJ whole genome shotgun (WGS) entry which is preliminary data.</text>
</comment>
<sequence length="301" mass="33157">MSSNVEPSPPYHPAYSSAYTTSDSPQQSSQEAEDTGIDASLSWIPQGMPQLRPTSRLEKPVVIPRVGTASKLQIPLPFLRVYSHVLRAHDIHESDFLSMIDNLAVAQAASPPMKAVDTAGMVLGFVPYHWAQAAGFGIQVAAGVGTAGISAARTKAFFKKVNEMYLNPRGLKVSIKKDEDLVALLGLPANGPALGPSDMNREPIALRDRRMQILAPHIAPLTLEVPPPAEQRSVLDRISARQVSKRIAKQEKDFVKKFDKQSRKSEKRRRKGKEGYIIKVEAKQLEDIAKLQYLVIENLYG</sequence>
<name>A0A9P8UDJ7_9PEZI</name>
<protein>
    <submittedName>
        <fullName evidence="2">Uncharacterized protein</fullName>
    </submittedName>
</protein>
<evidence type="ECO:0000313" key="2">
    <source>
        <dbReference type="EMBL" id="KAH6647889.1"/>
    </source>
</evidence>
<dbReference type="EMBL" id="JAGPXC010000008">
    <property type="protein sequence ID" value="KAH6647889.1"/>
    <property type="molecule type" value="Genomic_DNA"/>
</dbReference>